<name>A0A9D4PLF3_RHISA</name>
<dbReference type="AlphaFoldDB" id="A0A9D4PLF3"/>
<evidence type="ECO:0008006" key="4">
    <source>
        <dbReference type="Google" id="ProtNLM"/>
    </source>
</evidence>
<reference evidence="2" key="2">
    <citation type="submission" date="2021-09" db="EMBL/GenBank/DDBJ databases">
        <authorList>
            <person name="Jia N."/>
            <person name="Wang J."/>
            <person name="Shi W."/>
            <person name="Du L."/>
            <person name="Sun Y."/>
            <person name="Zhan W."/>
            <person name="Jiang J."/>
            <person name="Wang Q."/>
            <person name="Zhang B."/>
            <person name="Ji P."/>
            <person name="Sakyi L.B."/>
            <person name="Cui X."/>
            <person name="Yuan T."/>
            <person name="Jiang B."/>
            <person name="Yang W."/>
            <person name="Lam T.T.-Y."/>
            <person name="Chang Q."/>
            <person name="Ding S."/>
            <person name="Wang X."/>
            <person name="Zhu J."/>
            <person name="Ruan X."/>
            <person name="Zhao L."/>
            <person name="Wei J."/>
            <person name="Que T."/>
            <person name="Du C."/>
            <person name="Cheng J."/>
            <person name="Dai P."/>
            <person name="Han X."/>
            <person name="Huang E."/>
            <person name="Gao Y."/>
            <person name="Liu J."/>
            <person name="Shao H."/>
            <person name="Ye R."/>
            <person name="Li L."/>
            <person name="Wei W."/>
            <person name="Wang X."/>
            <person name="Wang C."/>
            <person name="Huo Q."/>
            <person name="Li W."/>
            <person name="Guo W."/>
            <person name="Chen H."/>
            <person name="Chen S."/>
            <person name="Zhou L."/>
            <person name="Zhou L."/>
            <person name="Ni X."/>
            <person name="Tian J."/>
            <person name="Zhou Y."/>
            <person name="Sheng Y."/>
            <person name="Liu T."/>
            <person name="Pan Y."/>
            <person name="Xia L."/>
            <person name="Li J."/>
            <person name="Zhao F."/>
            <person name="Cao W."/>
        </authorList>
    </citation>
    <scope>NUCLEOTIDE SEQUENCE</scope>
    <source>
        <strain evidence="2">Rsan-2018</strain>
        <tissue evidence="2">Larvae</tissue>
    </source>
</reference>
<evidence type="ECO:0000256" key="1">
    <source>
        <dbReference type="SAM" id="MobiDB-lite"/>
    </source>
</evidence>
<dbReference type="VEuPathDB" id="VectorBase:RSAN_026716"/>
<sequence length="520" mass="59210">MSLYAVAETHLLGLEEPPVHPNWQWAGSNREPGSRKGGGIGVLWRNGINSNWKKLEASCREHMWMTGAILGMPVLLAVLYFSVDPGQMLKTDASPNVSRKTFSAGVPTESIDGFQDHNGALMLQLAETFSLEVANLRPDCIGETTWSARNSRSCIDYILASPNLASHLTRVHVDESGRYSLGSDHNRIALTFSTSVHRNRRTQCRKPARRYLPATSFERVAEDFEESDIHAHQTTYEEFVGELLRTMCRYEKRVQSRGGARPKAWWDQQVKTALEARRRANRAHRYAVKRLSTEECQQAWQEFLRSKRDMQQIVQKKIAESNQKQLRAITEAGNNGPRKFWTYSSSLNRDGPHSYSPRRNRSRCRRPGRTLDDPHAANCMTTRRQNNRECHTSLVKKMRDGQRHHGECEWKVSRVAIDRAISGVGNCSTRTRRAAYAGPRRNYPTYHDGLPATRSRAHPTLSLAEYLGLSDDSVDKPSRAHRERQATPKNSGDRLRRQVDKHPDKSPAQRRLGDGPTARR</sequence>
<comment type="caution">
    <text evidence="2">The sequence shown here is derived from an EMBL/GenBank/DDBJ whole genome shotgun (WGS) entry which is preliminary data.</text>
</comment>
<feature type="compositionally biased region" description="Basic residues" evidence="1">
    <location>
        <begin position="356"/>
        <end position="368"/>
    </location>
</feature>
<feature type="region of interest" description="Disordered" evidence="1">
    <location>
        <begin position="340"/>
        <end position="374"/>
    </location>
</feature>
<accession>A0A9D4PLF3</accession>
<feature type="region of interest" description="Disordered" evidence="1">
    <location>
        <begin position="471"/>
        <end position="520"/>
    </location>
</feature>
<dbReference type="Gene3D" id="3.60.10.10">
    <property type="entry name" value="Endonuclease/exonuclease/phosphatase"/>
    <property type="match status" value="1"/>
</dbReference>
<gene>
    <name evidence="2" type="ORF">HPB52_008063</name>
</gene>
<dbReference type="Proteomes" id="UP000821837">
    <property type="component" value="Chromosome 6"/>
</dbReference>
<dbReference type="SUPFAM" id="SSF56219">
    <property type="entry name" value="DNase I-like"/>
    <property type="match status" value="1"/>
</dbReference>
<reference evidence="2" key="1">
    <citation type="journal article" date="2020" name="Cell">
        <title>Large-Scale Comparative Analyses of Tick Genomes Elucidate Their Genetic Diversity and Vector Capacities.</title>
        <authorList>
            <consortium name="Tick Genome and Microbiome Consortium (TIGMIC)"/>
            <person name="Jia N."/>
            <person name="Wang J."/>
            <person name="Shi W."/>
            <person name="Du L."/>
            <person name="Sun Y."/>
            <person name="Zhan W."/>
            <person name="Jiang J.F."/>
            <person name="Wang Q."/>
            <person name="Zhang B."/>
            <person name="Ji P."/>
            <person name="Bell-Sakyi L."/>
            <person name="Cui X.M."/>
            <person name="Yuan T.T."/>
            <person name="Jiang B.G."/>
            <person name="Yang W.F."/>
            <person name="Lam T.T."/>
            <person name="Chang Q.C."/>
            <person name="Ding S.J."/>
            <person name="Wang X.J."/>
            <person name="Zhu J.G."/>
            <person name="Ruan X.D."/>
            <person name="Zhao L."/>
            <person name="Wei J.T."/>
            <person name="Ye R.Z."/>
            <person name="Que T.C."/>
            <person name="Du C.H."/>
            <person name="Zhou Y.H."/>
            <person name="Cheng J.X."/>
            <person name="Dai P.F."/>
            <person name="Guo W.B."/>
            <person name="Han X.H."/>
            <person name="Huang E.J."/>
            <person name="Li L.F."/>
            <person name="Wei W."/>
            <person name="Gao Y.C."/>
            <person name="Liu J.Z."/>
            <person name="Shao H.Z."/>
            <person name="Wang X."/>
            <person name="Wang C.C."/>
            <person name="Yang T.C."/>
            <person name="Huo Q.B."/>
            <person name="Li W."/>
            <person name="Chen H.Y."/>
            <person name="Chen S.E."/>
            <person name="Zhou L.G."/>
            <person name="Ni X.B."/>
            <person name="Tian J.H."/>
            <person name="Sheng Y."/>
            <person name="Liu T."/>
            <person name="Pan Y.S."/>
            <person name="Xia L.Y."/>
            <person name="Li J."/>
            <person name="Zhao F."/>
            <person name="Cao W.C."/>
        </authorList>
    </citation>
    <scope>NUCLEOTIDE SEQUENCE</scope>
    <source>
        <strain evidence="2">Rsan-2018</strain>
    </source>
</reference>
<proteinExistence type="predicted"/>
<evidence type="ECO:0000313" key="3">
    <source>
        <dbReference type="Proteomes" id="UP000821837"/>
    </source>
</evidence>
<evidence type="ECO:0000313" key="2">
    <source>
        <dbReference type="EMBL" id="KAH7947182.1"/>
    </source>
</evidence>
<feature type="compositionally biased region" description="Basic and acidic residues" evidence="1">
    <location>
        <begin position="473"/>
        <end position="513"/>
    </location>
</feature>
<dbReference type="InterPro" id="IPR036691">
    <property type="entry name" value="Endo/exonu/phosph_ase_sf"/>
</dbReference>
<protein>
    <recommendedName>
        <fullName evidence="4">Tick transposon</fullName>
    </recommendedName>
</protein>
<organism evidence="2 3">
    <name type="scientific">Rhipicephalus sanguineus</name>
    <name type="common">Brown dog tick</name>
    <name type="synonym">Ixodes sanguineus</name>
    <dbReference type="NCBI Taxonomy" id="34632"/>
    <lineage>
        <taxon>Eukaryota</taxon>
        <taxon>Metazoa</taxon>
        <taxon>Ecdysozoa</taxon>
        <taxon>Arthropoda</taxon>
        <taxon>Chelicerata</taxon>
        <taxon>Arachnida</taxon>
        <taxon>Acari</taxon>
        <taxon>Parasitiformes</taxon>
        <taxon>Ixodida</taxon>
        <taxon>Ixodoidea</taxon>
        <taxon>Ixodidae</taxon>
        <taxon>Rhipicephalinae</taxon>
        <taxon>Rhipicephalus</taxon>
        <taxon>Rhipicephalus</taxon>
    </lineage>
</organism>
<dbReference type="EMBL" id="JABSTV010001252">
    <property type="protein sequence ID" value="KAH7947182.1"/>
    <property type="molecule type" value="Genomic_DNA"/>
</dbReference>
<keyword evidence="3" id="KW-1185">Reference proteome</keyword>